<accession>A0A914V3Z3</accession>
<reference evidence="2" key="1">
    <citation type="submission" date="2022-11" db="UniProtKB">
        <authorList>
            <consortium name="WormBaseParasite"/>
        </authorList>
    </citation>
    <scope>IDENTIFICATION</scope>
</reference>
<dbReference type="Proteomes" id="UP000887566">
    <property type="component" value="Unplaced"/>
</dbReference>
<name>A0A914V3Z3_9BILA</name>
<protein>
    <submittedName>
        <fullName evidence="2">Uncharacterized protein</fullName>
    </submittedName>
</protein>
<evidence type="ECO:0000313" key="1">
    <source>
        <dbReference type="Proteomes" id="UP000887566"/>
    </source>
</evidence>
<evidence type="ECO:0000313" key="2">
    <source>
        <dbReference type="WBParaSite" id="PSAMB.scaffold1512size30537.g13573.t1"/>
    </source>
</evidence>
<dbReference type="WBParaSite" id="PSAMB.scaffold1512size30537.g13573.t1">
    <property type="protein sequence ID" value="PSAMB.scaffold1512size30537.g13573.t1"/>
    <property type="gene ID" value="PSAMB.scaffold1512size30537.g13573"/>
</dbReference>
<keyword evidence="1" id="KW-1185">Reference proteome</keyword>
<proteinExistence type="predicted"/>
<organism evidence="1 2">
    <name type="scientific">Plectus sambesii</name>
    <dbReference type="NCBI Taxonomy" id="2011161"/>
    <lineage>
        <taxon>Eukaryota</taxon>
        <taxon>Metazoa</taxon>
        <taxon>Ecdysozoa</taxon>
        <taxon>Nematoda</taxon>
        <taxon>Chromadorea</taxon>
        <taxon>Plectida</taxon>
        <taxon>Plectina</taxon>
        <taxon>Plectoidea</taxon>
        <taxon>Plectidae</taxon>
        <taxon>Plectus</taxon>
    </lineage>
</organism>
<sequence>MEAHALLSTEPIFIANVRPATADSFVSMIRAMTQEIFVVIMANVFSMYQECARISDAIVTMVGVVLIAKIKFQHLRRRCRQGVRRCSARPRFLIHA</sequence>
<dbReference type="AlphaFoldDB" id="A0A914V3Z3"/>